<name>A0A1I6PW00_9BACL</name>
<evidence type="ECO:0000256" key="2">
    <source>
        <dbReference type="ARBA" id="ARBA00022643"/>
    </source>
</evidence>
<dbReference type="PANTHER" id="PTHR42847">
    <property type="entry name" value="ALKANESULFONATE MONOOXYGENASE"/>
    <property type="match status" value="1"/>
</dbReference>
<gene>
    <name evidence="6" type="ORF">SAMN05444972_102171</name>
</gene>
<protein>
    <submittedName>
        <fullName evidence="6">Alkanesulfonate monooxygenase</fullName>
    </submittedName>
</protein>
<organism evidence="6 7">
    <name type="scientific">Marininema halotolerans</name>
    <dbReference type="NCBI Taxonomy" id="1155944"/>
    <lineage>
        <taxon>Bacteria</taxon>
        <taxon>Bacillati</taxon>
        <taxon>Bacillota</taxon>
        <taxon>Bacilli</taxon>
        <taxon>Bacillales</taxon>
        <taxon>Thermoactinomycetaceae</taxon>
        <taxon>Marininema</taxon>
    </lineage>
</organism>
<evidence type="ECO:0000256" key="3">
    <source>
        <dbReference type="ARBA" id="ARBA00023002"/>
    </source>
</evidence>
<dbReference type="GO" id="GO:0046306">
    <property type="term" value="P:alkanesulfonate catabolic process"/>
    <property type="evidence" value="ECO:0007669"/>
    <property type="project" value="TreeGrafter"/>
</dbReference>
<dbReference type="InterPro" id="IPR050172">
    <property type="entry name" value="SsuD_RutA_monooxygenase"/>
</dbReference>
<dbReference type="EMBL" id="FPAA01000002">
    <property type="protein sequence ID" value="SFS44373.1"/>
    <property type="molecule type" value="Genomic_DNA"/>
</dbReference>
<dbReference type="Proteomes" id="UP000198660">
    <property type="component" value="Unassembled WGS sequence"/>
</dbReference>
<dbReference type="Gene3D" id="3.20.20.30">
    <property type="entry name" value="Luciferase-like domain"/>
    <property type="match status" value="1"/>
</dbReference>
<dbReference type="AlphaFoldDB" id="A0A1I6PW00"/>
<proteinExistence type="predicted"/>
<accession>A0A1I6PW00</accession>
<evidence type="ECO:0000256" key="1">
    <source>
        <dbReference type="ARBA" id="ARBA00022630"/>
    </source>
</evidence>
<dbReference type="PANTHER" id="PTHR42847:SF4">
    <property type="entry name" value="ALKANESULFONATE MONOOXYGENASE-RELATED"/>
    <property type="match status" value="1"/>
</dbReference>
<feature type="domain" description="Luciferase-like" evidence="5">
    <location>
        <begin position="19"/>
        <end position="313"/>
    </location>
</feature>
<keyword evidence="4 6" id="KW-0503">Monooxygenase</keyword>
<reference evidence="7" key="1">
    <citation type="submission" date="2016-10" db="EMBL/GenBank/DDBJ databases">
        <authorList>
            <person name="Varghese N."/>
            <person name="Submissions S."/>
        </authorList>
    </citation>
    <scope>NUCLEOTIDE SEQUENCE [LARGE SCALE GENOMIC DNA]</scope>
    <source>
        <strain evidence="7">DSM 45789</strain>
    </source>
</reference>
<dbReference type="InterPro" id="IPR011251">
    <property type="entry name" value="Luciferase-like_dom"/>
</dbReference>
<dbReference type="InterPro" id="IPR036661">
    <property type="entry name" value="Luciferase-like_sf"/>
</dbReference>
<dbReference type="Pfam" id="PF00296">
    <property type="entry name" value="Bac_luciferase"/>
    <property type="match status" value="1"/>
</dbReference>
<keyword evidence="1" id="KW-0285">Flavoprotein</keyword>
<keyword evidence="3" id="KW-0560">Oxidoreductase</keyword>
<dbReference type="SUPFAM" id="SSF51679">
    <property type="entry name" value="Bacterial luciferase-like"/>
    <property type="match status" value="1"/>
</dbReference>
<dbReference type="GO" id="GO:0008726">
    <property type="term" value="F:alkanesulfonate monooxygenase activity"/>
    <property type="evidence" value="ECO:0007669"/>
    <property type="project" value="TreeGrafter"/>
</dbReference>
<evidence type="ECO:0000313" key="7">
    <source>
        <dbReference type="Proteomes" id="UP000198660"/>
    </source>
</evidence>
<evidence type="ECO:0000256" key="4">
    <source>
        <dbReference type="ARBA" id="ARBA00023033"/>
    </source>
</evidence>
<keyword evidence="7" id="KW-1185">Reference proteome</keyword>
<evidence type="ECO:0000259" key="5">
    <source>
        <dbReference type="Pfam" id="PF00296"/>
    </source>
</evidence>
<sequence length="347" mass="38822">MMEFCWGLPVIPTPQTKDLLDAYIDQSKRAEANGFDSVLVSVAPTSVDPFVASTLIGMNTESIRILVAQNTNQMLPTVTAKAVHTLNQLIGDRVDVNVVTGSASMVLARDGKPEPHGVRYQRTKEYIDLIQQLRRGVTTYAGRFYQVENSDIYPKENPEHRARYFIAGSSEAAMQVAAEHGDAYILYATDRNTLKEHFTKVQNYGKEYGHSDIPCAVLVDIIARETTEEAFQTANELLERTPTTLKRMTKLFLKNADSVGLSRYKNLRKEDDYWVDEHLWGGLSVVNPSNSVSIVGSYPDVIATLLDFRRAGASYFLLTSQMSDTEIERIGQHVLRPLKETAIKSPV</sequence>
<keyword evidence="2" id="KW-0288">FMN</keyword>
<dbReference type="RefSeq" id="WP_245838602.1">
    <property type="nucleotide sequence ID" value="NZ_FPAA01000002.1"/>
</dbReference>
<evidence type="ECO:0000313" key="6">
    <source>
        <dbReference type="EMBL" id="SFS44373.1"/>
    </source>
</evidence>